<organism evidence="4 5">
    <name type="scientific">Armatimonas rosea</name>
    <dbReference type="NCBI Taxonomy" id="685828"/>
    <lineage>
        <taxon>Bacteria</taxon>
        <taxon>Bacillati</taxon>
        <taxon>Armatimonadota</taxon>
        <taxon>Armatimonadia</taxon>
        <taxon>Armatimonadales</taxon>
        <taxon>Armatimonadaceae</taxon>
        <taxon>Armatimonas</taxon>
    </lineage>
</organism>
<feature type="domain" description="PAC" evidence="1">
    <location>
        <begin position="107"/>
        <end position="158"/>
    </location>
</feature>
<dbReference type="CDD" id="cd01948">
    <property type="entry name" value="EAL"/>
    <property type="match status" value="1"/>
</dbReference>
<dbReference type="SMART" id="SM00052">
    <property type="entry name" value="EAL"/>
    <property type="match status" value="1"/>
</dbReference>
<keyword evidence="5" id="KW-1185">Reference proteome</keyword>
<dbReference type="Gene3D" id="3.30.70.270">
    <property type="match status" value="1"/>
</dbReference>
<dbReference type="InterPro" id="IPR000700">
    <property type="entry name" value="PAS-assoc_C"/>
</dbReference>
<dbReference type="InterPro" id="IPR035965">
    <property type="entry name" value="PAS-like_dom_sf"/>
</dbReference>
<sequence>MSTLPALDSSTALPRVLARARCLVWEAVVRALPRKNTNAPLYDADQGLYLHWDIRLLSDEATQQWLPLERPEGASFLDVLNAARFPEEQAALDRRAHEALSQGLPHYNQAFRIRLADGRVRWLLETVEVHRVHDHEWSLVGVCVDITEQKQAQERLSLLMKSAHCLIWQARAELRPVTDEHTAALAKSQGTLERGHFLVWHTGGVVDEEAAQRWLPIPRHGNNPYGVDLHLARPLESREEGQRDLIAALEQGQPHHSHEFPILLNDGTMRWLHESVQLIPQHEHEWLLVGVCLDRTEAHRAEQRQRQMMTSACALFWQAHVTLRDGLFLWEVGVLDEDAAQRWLPIARSHPNFFDDFYSARTPETRALTDQLAVQALLGGHPSYHQEYAITLADGKICWLREDVRIESTGPGAWELVGVCVDITERHVADQVLHYQAHHDPLTGLANRLTLLQRLETLLGSPDASPTLLFLDLDNFKVINDSLGHLVGDKVLQEVAQRLRAAAPPQAELMRLGGDEFTVLLPEPLDESVVQVLSEHLLEQLSAPLEIDGRTFILSASVGVACAPVGNPTELLRRADMAMYHAKRSGKGKIAPFVDSLEVTAHSRLELEIELRRALQHEEIEPHFQPIFLLHAHDLLAFEVLARWKHPERGFISPAQFIPVAEETGLILPLGMALLRRSCATASTWHRQGFPVGVSVNLSALQLRDSKLAQQVEQILKESGLPASALTLEITESVLMTDSAQNLAMLDTLSALGIQLAIDDFGTGYSSMAYLSRLPIQILKIDRMFVDRLTDHTKTHSRSARGDKAIIKAVVALARSQQMKVTAEGIENEQQATLLRQLGCDNGQGYHLGRPMGLAQADAFLKSYPTLANQGELLQRRAA</sequence>
<dbReference type="AlphaFoldDB" id="A0A7W9SXE8"/>
<feature type="domain" description="PAC" evidence="1">
    <location>
        <begin position="256"/>
        <end position="307"/>
    </location>
</feature>
<dbReference type="NCBIfam" id="TIGR00254">
    <property type="entry name" value="GGDEF"/>
    <property type="match status" value="1"/>
</dbReference>
<dbReference type="PANTHER" id="PTHR44757">
    <property type="entry name" value="DIGUANYLATE CYCLASE DGCP"/>
    <property type="match status" value="1"/>
</dbReference>
<evidence type="ECO:0000259" key="2">
    <source>
        <dbReference type="PROSITE" id="PS50883"/>
    </source>
</evidence>
<evidence type="ECO:0000313" key="4">
    <source>
        <dbReference type="EMBL" id="MBB6053994.1"/>
    </source>
</evidence>
<dbReference type="SMART" id="SM00086">
    <property type="entry name" value="PAC"/>
    <property type="match status" value="3"/>
</dbReference>
<dbReference type="InterPro" id="IPR001610">
    <property type="entry name" value="PAC"/>
</dbReference>
<dbReference type="InterPro" id="IPR052155">
    <property type="entry name" value="Biofilm_reg_signaling"/>
</dbReference>
<dbReference type="RefSeq" id="WP_184204079.1">
    <property type="nucleotide sequence ID" value="NZ_JACHGW010000011.1"/>
</dbReference>
<dbReference type="SUPFAM" id="SSF141868">
    <property type="entry name" value="EAL domain-like"/>
    <property type="match status" value="1"/>
</dbReference>
<dbReference type="PANTHER" id="PTHR44757:SF2">
    <property type="entry name" value="BIOFILM ARCHITECTURE MAINTENANCE PROTEIN MBAA"/>
    <property type="match status" value="1"/>
</dbReference>
<dbReference type="InterPro" id="IPR029787">
    <property type="entry name" value="Nucleotide_cyclase"/>
</dbReference>
<dbReference type="Proteomes" id="UP000520814">
    <property type="component" value="Unassembled WGS sequence"/>
</dbReference>
<reference evidence="4 5" key="1">
    <citation type="submission" date="2020-08" db="EMBL/GenBank/DDBJ databases">
        <title>Genomic Encyclopedia of Type Strains, Phase IV (KMG-IV): sequencing the most valuable type-strain genomes for metagenomic binning, comparative biology and taxonomic classification.</title>
        <authorList>
            <person name="Goeker M."/>
        </authorList>
    </citation>
    <scope>NUCLEOTIDE SEQUENCE [LARGE SCALE GENOMIC DNA]</scope>
    <source>
        <strain evidence="4 5">DSM 23562</strain>
    </source>
</reference>
<dbReference type="NCBIfam" id="TIGR00229">
    <property type="entry name" value="sensory_box"/>
    <property type="match status" value="1"/>
</dbReference>
<dbReference type="InterPro" id="IPR001633">
    <property type="entry name" value="EAL_dom"/>
</dbReference>
<feature type="domain" description="GGDEF" evidence="3">
    <location>
        <begin position="464"/>
        <end position="595"/>
    </location>
</feature>
<dbReference type="SMART" id="SM00267">
    <property type="entry name" value="GGDEF"/>
    <property type="match status" value="1"/>
</dbReference>
<evidence type="ECO:0000313" key="5">
    <source>
        <dbReference type="Proteomes" id="UP000520814"/>
    </source>
</evidence>
<dbReference type="PROSITE" id="PS50883">
    <property type="entry name" value="EAL"/>
    <property type="match status" value="1"/>
</dbReference>
<gene>
    <name evidence="4" type="ORF">HNQ39_005841</name>
</gene>
<comment type="caution">
    <text evidence="4">The sequence shown here is derived from an EMBL/GenBank/DDBJ whole genome shotgun (WGS) entry which is preliminary data.</text>
</comment>
<dbReference type="PROSITE" id="PS50887">
    <property type="entry name" value="GGDEF"/>
    <property type="match status" value="1"/>
</dbReference>
<dbReference type="InterPro" id="IPR013655">
    <property type="entry name" value="PAS_fold_3"/>
</dbReference>
<accession>A0A7W9SXE8</accession>
<dbReference type="EMBL" id="JACHGW010000011">
    <property type="protein sequence ID" value="MBB6053994.1"/>
    <property type="molecule type" value="Genomic_DNA"/>
</dbReference>
<dbReference type="Gene3D" id="3.30.450.20">
    <property type="entry name" value="PAS domain"/>
    <property type="match status" value="3"/>
</dbReference>
<evidence type="ECO:0000259" key="1">
    <source>
        <dbReference type="PROSITE" id="PS50113"/>
    </source>
</evidence>
<dbReference type="PROSITE" id="PS50113">
    <property type="entry name" value="PAC"/>
    <property type="match status" value="2"/>
</dbReference>
<dbReference type="SUPFAM" id="SSF55785">
    <property type="entry name" value="PYP-like sensor domain (PAS domain)"/>
    <property type="match status" value="3"/>
</dbReference>
<dbReference type="InterPro" id="IPR035919">
    <property type="entry name" value="EAL_sf"/>
</dbReference>
<dbReference type="InterPro" id="IPR000014">
    <property type="entry name" value="PAS"/>
</dbReference>
<dbReference type="SUPFAM" id="SSF55073">
    <property type="entry name" value="Nucleotide cyclase"/>
    <property type="match status" value="1"/>
</dbReference>
<proteinExistence type="predicted"/>
<evidence type="ECO:0000259" key="3">
    <source>
        <dbReference type="PROSITE" id="PS50887"/>
    </source>
</evidence>
<dbReference type="Pfam" id="PF00990">
    <property type="entry name" value="GGDEF"/>
    <property type="match status" value="1"/>
</dbReference>
<dbReference type="CDD" id="cd01949">
    <property type="entry name" value="GGDEF"/>
    <property type="match status" value="1"/>
</dbReference>
<dbReference type="InterPro" id="IPR043128">
    <property type="entry name" value="Rev_trsase/Diguanyl_cyclase"/>
</dbReference>
<dbReference type="Pfam" id="PF08447">
    <property type="entry name" value="PAS_3"/>
    <property type="match status" value="1"/>
</dbReference>
<feature type="domain" description="EAL" evidence="2">
    <location>
        <begin position="604"/>
        <end position="865"/>
    </location>
</feature>
<dbReference type="Pfam" id="PF00563">
    <property type="entry name" value="EAL"/>
    <property type="match status" value="1"/>
</dbReference>
<protein>
    <submittedName>
        <fullName evidence="4">Diguanylate cyclase (GGDEF)-like protein</fullName>
    </submittedName>
</protein>
<name>A0A7W9SXE8_ARMRO</name>
<dbReference type="Gene3D" id="3.20.20.450">
    <property type="entry name" value="EAL domain"/>
    <property type="match status" value="1"/>
</dbReference>
<dbReference type="InterPro" id="IPR000160">
    <property type="entry name" value="GGDEF_dom"/>
</dbReference>